<dbReference type="GO" id="GO:0043190">
    <property type="term" value="C:ATP-binding cassette (ABC) transporter complex"/>
    <property type="evidence" value="ECO:0007669"/>
    <property type="project" value="InterPro"/>
</dbReference>
<feature type="domain" description="PBP" evidence="4">
    <location>
        <begin position="3"/>
        <end position="235"/>
    </location>
</feature>
<dbReference type="InterPro" id="IPR005673">
    <property type="entry name" value="ABC_phos-bd_PstS"/>
</dbReference>
<dbReference type="HOGENOM" id="CLU_050320_0_0_1"/>
<proteinExistence type="inferred from homology"/>
<dbReference type="OMA" id="NAYAEWI"/>
<gene>
    <name evidence="5" type="ORF">GUITHDRAFT_61890</name>
</gene>
<dbReference type="GeneID" id="17308134"/>
<dbReference type="EMBL" id="JH992975">
    <property type="protein sequence ID" value="EKX51473.1"/>
    <property type="molecule type" value="Genomic_DNA"/>
</dbReference>
<dbReference type="PaxDb" id="55529-EKX51473"/>
<reference evidence="7" key="2">
    <citation type="submission" date="2012-11" db="EMBL/GenBank/DDBJ databases">
        <authorList>
            <person name="Kuo A."/>
            <person name="Curtis B.A."/>
            <person name="Tanifuji G."/>
            <person name="Burki F."/>
            <person name="Gruber A."/>
            <person name="Irimia M."/>
            <person name="Maruyama S."/>
            <person name="Arias M.C."/>
            <person name="Ball S.G."/>
            <person name="Gile G.H."/>
            <person name="Hirakawa Y."/>
            <person name="Hopkins J.F."/>
            <person name="Rensing S.A."/>
            <person name="Schmutz J."/>
            <person name="Symeonidi A."/>
            <person name="Elias M."/>
            <person name="Eveleigh R.J."/>
            <person name="Herman E.K."/>
            <person name="Klute M.J."/>
            <person name="Nakayama T."/>
            <person name="Obornik M."/>
            <person name="Reyes-Prieto A."/>
            <person name="Armbrust E.V."/>
            <person name="Aves S.J."/>
            <person name="Beiko R.G."/>
            <person name="Coutinho P."/>
            <person name="Dacks J.B."/>
            <person name="Durnford D.G."/>
            <person name="Fast N.M."/>
            <person name="Green B.R."/>
            <person name="Grisdale C."/>
            <person name="Hempe F."/>
            <person name="Henrissat B."/>
            <person name="Hoppner M.P."/>
            <person name="Ishida K.-I."/>
            <person name="Kim E."/>
            <person name="Koreny L."/>
            <person name="Kroth P.G."/>
            <person name="Liu Y."/>
            <person name="Malik S.-B."/>
            <person name="Maier U.G."/>
            <person name="McRose D."/>
            <person name="Mock T."/>
            <person name="Neilson J.A."/>
            <person name="Onodera N.T."/>
            <person name="Poole A.M."/>
            <person name="Pritham E.J."/>
            <person name="Richards T.A."/>
            <person name="Rocap G."/>
            <person name="Roy S.W."/>
            <person name="Sarai C."/>
            <person name="Schaack S."/>
            <person name="Shirato S."/>
            <person name="Slamovits C.H."/>
            <person name="Spencer D.F."/>
            <person name="Suzuki S."/>
            <person name="Worden A.Z."/>
            <person name="Zauner S."/>
            <person name="Barry K."/>
            <person name="Bell C."/>
            <person name="Bharti A.K."/>
            <person name="Crow J.A."/>
            <person name="Grimwood J."/>
            <person name="Kramer R."/>
            <person name="Lindquist E."/>
            <person name="Lucas S."/>
            <person name="Salamov A."/>
            <person name="McFadden G.I."/>
            <person name="Lane C.E."/>
            <person name="Keeling P.J."/>
            <person name="Gray M.W."/>
            <person name="Grigoriev I.V."/>
            <person name="Archibald J.M."/>
        </authorList>
    </citation>
    <scope>NUCLEOTIDE SEQUENCE</scope>
    <source>
        <strain evidence="7">CCMP2712</strain>
    </source>
</reference>
<protein>
    <recommendedName>
        <fullName evidence="4">PBP domain-containing protein</fullName>
    </recommendedName>
</protein>
<dbReference type="RefSeq" id="XP_005838453.1">
    <property type="nucleotide sequence ID" value="XM_005838396.1"/>
</dbReference>
<dbReference type="KEGG" id="gtt:GUITHDRAFT_61890"/>
<evidence type="ECO:0000313" key="7">
    <source>
        <dbReference type="Proteomes" id="UP000011087"/>
    </source>
</evidence>
<evidence type="ECO:0000313" key="5">
    <source>
        <dbReference type="EMBL" id="EKX51473.1"/>
    </source>
</evidence>
<evidence type="ECO:0000256" key="1">
    <source>
        <dbReference type="ARBA" id="ARBA00008725"/>
    </source>
</evidence>
<name>L1JTR5_GUITC</name>
<reference evidence="5 7" key="1">
    <citation type="journal article" date="2012" name="Nature">
        <title>Algal genomes reveal evolutionary mosaicism and the fate of nucleomorphs.</title>
        <authorList>
            <consortium name="DOE Joint Genome Institute"/>
            <person name="Curtis B.A."/>
            <person name="Tanifuji G."/>
            <person name="Burki F."/>
            <person name="Gruber A."/>
            <person name="Irimia M."/>
            <person name="Maruyama S."/>
            <person name="Arias M.C."/>
            <person name="Ball S.G."/>
            <person name="Gile G.H."/>
            <person name="Hirakawa Y."/>
            <person name="Hopkins J.F."/>
            <person name="Kuo A."/>
            <person name="Rensing S.A."/>
            <person name="Schmutz J."/>
            <person name="Symeonidi A."/>
            <person name="Elias M."/>
            <person name="Eveleigh R.J."/>
            <person name="Herman E.K."/>
            <person name="Klute M.J."/>
            <person name="Nakayama T."/>
            <person name="Obornik M."/>
            <person name="Reyes-Prieto A."/>
            <person name="Armbrust E.V."/>
            <person name="Aves S.J."/>
            <person name="Beiko R.G."/>
            <person name="Coutinho P."/>
            <person name="Dacks J.B."/>
            <person name="Durnford D.G."/>
            <person name="Fast N.M."/>
            <person name="Green B.R."/>
            <person name="Grisdale C.J."/>
            <person name="Hempel F."/>
            <person name="Henrissat B."/>
            <person name="Hoppner M.P."/>
            <person name="Ishida K."/>
            <person name="Kim E."/>
            <person name="Koreny L."/>
            <person name="Kroth P.G."/>
            <person name="Liu Y."/>
            <person name="Malik S.B."/>
            <person name="Maier U.G."/>
            <person name="McRose D."/>
            <person name="Mock T."/>
            <person name="Neilson J.A."/>
            <person name="Onodera N.T."/>
            <person name="Poole A.M."/>
            <person name="Pritham E.J."/>
            <person name="Richards T.A."/>
            <person name="Rocap G."/>
            <person name="Roy S.W."/>
            <person name="Sarai C."/>
            <person name="Schaack S."/>
            <person name="Shirato S."/>
            <person name="Slamovits C.H."/>
            <person name="Spencer D.F."/>
            <person name="Suzuki S."/>
            <person name="Worden A.Z."/>
            <person name="Zauner S."/>
            <person name="Barry K."/>
            <person name="Bell C."/>
            <person name="Bharti A.K."/>
            <person name="Crow J.A."/>
            <person name="Grimwood J."/>
            <person name="Kramer R."/>
            <person name="Lindquist E."/>
            <person name="Lucas S."/>
            <person name="Salamov A."/>
            <person name="McFadden G.I."/>
            <person name="Lane C.E."/>
            <person name="Keeling P.J."/>
            <person name="Gray M.W."/>
            <person name="Grigoriev I.V."/>
            <person name="Archibald J.M."/>
        </authorList>
    </citation>
    <scope>NUCLEOTIDE SEQUENCE</scope>
    <source>
        <strain evidence="5 7">CCMP2712</strain>
    </source>
</reference>
<evidence type="ECO:0000256" key="3">
    <source>
        <dbReference type="ARBA" id="ARBA00022592"/>
    </source>
</evidence>
<dbReference type="InterPro" id="IPR050962">
    <property type="entry name" value="Phosphate-bind_PstS"/>
</dbReference>
<dbReference type="Pfam" id="PF12849">
    <property type="entry name" value="PBP_like_2"/>
    <property type="match status" value="1"/>
</dbReference>
<feature type="non-terminal residue" evidence="5">
    <location>
        <position position="295"/>
    </location>
</feature>
<dbReference type="PANTHER" id="PTHR42996">
    <property type="entry name" value="PHOSPHATE-BINDING PROTEIN PSTS"/>
    <property type="match status" value="1"/>
</dbReference>
<keyword evidence="2" id="KW-0813">Transport</keyword>
<dbReference type="SUPFAM" id="SSF53850">
    <property type="entry name" value="Periplasmic binding protein-like II"/>
    <property type="match status" value="1"/>
</dbReference>
<evidence type="ECO:0000259" key="4">
    <source>
        <dbReference type="Pfam" id="PF12849"/>
    </source>
</evidence>
<keyword evidence="3" id="KW-0592">Phosphate transport</keyword>
<comment type="similarity">
    <text evidence="1">Belongs to the PstS family.</text>
</comment>
<dbReference type="EnsemblProtists" id="EKX51473">
    <property type="protein sequence ID" value="EKX51473"/>
    <property type="gene ID" value="GUITHDRAFT_61890"/>
</dbReference>
<evidence type="ECO:0000256" key="2">
    <source>
        <dbReference type="ARBA" id="ARBA00022448"/>
    </source>
</evidence>
<feature type="non-terminal residue" evidence="5">
    <location>
        <position position="1"/>
    </location>
</feature>
<dbReference type="PANTHER" id="PTHR42996:SF1">
    <property type="entry name" value="PHOSPHATE-BINDING PROTEIN PSTS"/>
    <property type="match status" value="1"/>
</dbReference>
<dbReference type="GO" id="GO:0035435">
    <property type="term" value="P:phosphate ion transmembrane transport"/>
    <property type="evidence" value="ECO:0007669"/>
    <property type="project" value="InterPro"/>
</dbReference>
<dbReference type="AlphaFoldDB" id="L1JTR5"/>
<dbReference type="OrthoDB" id="6226411at2759"/>
<accession>L1JTR5</accession>
<dbReference type="eggNOG" id="ENOG502S5Z3">
    <property type="taxonomic scope" value="Eukaryota"/>
</dbReference>
<dbReference type="GO" id="GO:0042301">
    <property type="term" value="F:phosphate ion binding"/>
    <property type="evidence" value="ECO:0007669"/>
    <property type="project" value="InterPro"/>
</dbReference>
<reference evidence="6" key="3">
    <citation type="submission" date="2016-03" db="UniProtKB">
        <authorList>
            <consortium name="EnsemblProtists"/>
        </authorList>
    </citation>
    <scope>IDENTIFICATION</scope>
</reference>
<dbReference type="InterPro" id="IPR024370">
    <property type="entry name" value="PBP_domain"/>
</dbReference>
<keyword evidence="7" id="KW-1185">Reference proteome</keyword>
<sequence length="295" mass="32311">LDIMGAGATFPKALYTDAIFAYRFVQSDVSITYLDTGSWGGKSRIKDGDKQTPDEYGQPYNIDFAGSDSLLSNSDYASYPDLQMYPAVAGAVVPIYNLPELMEAKISLVLKTRTVAKIFAGEIRYWNHKDIIADNSNSPISSKVLQGLNTTIKLFVRYDKSGTTEIWKKSLSAAYQSFKTSIGEDSSNKWNKTDPSVYNMREGNEGVASAVLATPYSMGYSVLGNALDLELPVPELLTGTSSKPRRLVNETPCIADFGNNGDDPERLTADVHAASGSQAWPMVGYTYLVMRKNTL</sequence>
<dbReference type="PIRSF" id="PIRSF002756">
    <property type="entry name" value="PstS"/>
    <property type="match status" value="1"/>
</dbReference>
<organism evidence="5">
    <name type="scientific">Guillardia theta (strain CCMP2712)</name>
    <name type="common">Cryptophyte</name>
    <dbReference type="NCBI Taxonomy" id="905079"/>
    <lineage>
        <taxon>Eukaryota</taxon>
        <taxon>Cryptophyceae</taxon>
        <taxon>Pyrenomonadales</taxon>
        <taxon>Geminigeraceae</taxon>
        <taxon>Guillardia</taxon>
    </lineage>
</organism>
<dbReference type="Gene3D" id="3.40.190.10">
    <property type="entry name" value="Periplasmic binding protein-like II"/>
    <property type="match status" value="2"/>
</dbReference>
<dbReference type="Proteomes" id="UP000011087">
    <property type="component" value="Unassembled WGS sequence"/>
</dbReference>
<evidence type="ECO:0000313" key="6">
    <source>
        <dbReference type="EnsemblProtists" id="EKX51473"/>
    </source>
</evidence>